<evidence type="ECO:0000313" key="2">
    <source>
        <dbReference type="EMBL" id="MPN58895.1"/>
    </source>
</evidence>
<accession>A0A645J5A3</accession>
<dbReference type="EMBL" id="VSSQ01132230">
    <property type="protein sequence ID" value="MPN58895.1"/>
    <property type="molecule type" value="Genomic_DNA"/>
</dbReference>
<dbReference type="AlphaFoldDB" id="A0A645J5A3"/>
<reference evidence="2" key="1">
    <citation type="submission" date="2019-08" db="EMBL/GenBank/DDBJ databases">
        <authorList>
            <person name="Kucharzyk K."/>
            <person name="Murdoch R.W."/>
            <person name="Higgins S."/>
            <person name="Loffler F."/>
        </authorList>
    </citation>
    <scope>NUCLEOTIDE SEQUENCE</scope>
</reference>
<keyword evidence="1" id="KW-0812">Transmembrane</keyword>
<sequence>MVEEVIILVMQVYLLMMVSCSGNTIEKAIIVVLMVFLQPQGVYLHTEKLVEL</sequence>
<keyword evidence="1" id="KW-1133">Transmembrane helix</keyword>
<gene>
    <name evidence="2" type="ORF">SDC9_206611</name>
</gene>
<feature type="transmembrane region" description="Helical" evidence="1">
    <location>
        <begin position="12"/>
        <end position="37"/>
    </location>
</feature>
<protein>
    <submittedName>
        <fullName evidence="2">Uncharacterized protein</fullName>
    </submittedName>
</protein>
<proteinExistence type="predicted"/>
<name>A0A645J5A3_9ZZZZ</name>
<evidence type="ECO:0000256" key="1">
    <source>
        <dbReference type="SAM" id="Phobius"/>
    </source>
</evidence>
<organism evidence="2">
    <name type="scientific">bioreactor metagenome</name>
    <dbReference type="NCBI Taxonomy" id="1076179"/>
    <lineage>
        <taxon>unclassified sequences</taxon>
        <taxon>metagenomes</taxon>
        <taxon>ecological metagenomes</taxon>
    </lineage>
</organism>
<comment type="caution">
    <text evidence="2">The sequence shown here is derived from an EMBL/GenBank/DDBJ whole genome shotgun (WGS) entry which is preliminary data.</text>
</comment>
<keyword evidence="1" id="KW-0472">Membrane</keyword>